<sequence>MWMALLLLFALVPTLIAAEPVTIRVLNYLDASSPNAAAEVTQIWQRFEQENPDILVIREDQFGEPFHQKTEAYAAAGKLPEVLYVWPGGRSATLHQKGLLKDITRLLGDERNEFSEAALQPQAGGYLAMVPIGLTATHVMFVNTALLKELGLEMPKTYADLKAMVEPLKKAGKDCIIVGAQDDWVMQSVLYSMIFGRMVGDEKLLAFLDGKAKFTDKEFVDSLRFYEQLFKDGVINRNAMQTPYGEAPALFAAGKAPFMIDGDWRTGAFITDQSTGVALIPPEKQKDIVLTVFPQIPGEVNKGTTSIVPATGFAISSHVKDNSPEEKAAWRLISWLNSAEVQRIRLESGAAFPSRKGVTSDKLEPIAQERAEFYGKVTGTYVLDDKLPPEIFTKINIGLQEIGLGLATPVEVARSVQAAYEEWAKSNK</sequence>
<evidence type="ECO:0000313" key="6">
    <source>
        <dbReference type="EMBL" id="MBA2133259.1"/>
    </source>
</evidence>
<keyword evidence="2" id="KW-0732">Signal</keyword>
<accession>A0A8J6I2H9</accession>
<evidence type="ECO:0000313" key="7">
    <source>
        <dbReference type="Proteomes" id="UP000657177"/>
    </source>
</evidence>
<keyword evidence="4" id="KW-0564">Palmitate</keyword>
<organism evidence="6 7">
    <name type="scientific">Capillibacterium thermochitinicola</name>
    <dbReference type="NCBI Taxonomy" id="2699427"/>
    <lineage>
        <taxon>Bacteria</taxon>
        <taxon>Bacillati</taxon>
        <taxon>Bacillota</taxon>
        <taxon>Capillibacterium</taxon>
    </lineage>
</organism>
<dbReference type="InterPro" id="IPR006059">
    <property type="entry name" value="SBP"/>
</dbReference>
<dbReference type="EMBL" id="JAAKDE010000013">
    <property type="protein sequence ID" value="MBA2133259.1"/>
    <property type="molecule type" value="Genomic_DNA"/>
</dbReference>
<evidence type="ECO:0000256" key="3">
    <source>
        <dbReference type="ARBA" id="ARBA00023136"/>
    </source>
</evidence>
<name>A0A8J6I2H9_9FIRM</name>
<dbReference type="InterPro" id="IPR050490">
    <property type="entry name" value="Bact_solute-bd_prot1"/>
</dbReference>
<keyword evidence="3" id="KW-0472">Membrane</keyword>
<protein>
    <submittedName>
        <fullName evidence="6">Extracellular solute-binding protein</fullName>
    </submittedName>
</protein>
<dbReference type="AlphaFoldDB" id="A0A8J6I2H9"/>
<dbReference type="PANTHER" id="PTHR43649:SF33">
    <property type="entry name" value="POLYGALACTURONAN_RHAMNOGALACTURONAN-BINDING PROTEIN YTCQ"/>
    <property type="match status" value="1"/>
</dbReference>
<evidence type="ECO:0000256" key="4">
    <source>
        <dbReference type="ARBA" id="ARBA00023139"/>
    </source>
</evidence>
<proteinExistence type="predicted"/>
<keyword evidence="7" id="KW-1185">Reference proteome</keyword>
<reference evidence="6" key="1">
    <citation type="submission" date="2020-06" db="EMBL/GenBank/DDBJ databases">
        <title>Novel chitinolytic bacterium.</title>
        <authorList>
            <person name="Ungkulpasvich U."/>
            <person name="Kosugi A."/>
            <person name="Uke A."/>
        </authorList>
    </citation>
    <scope>NUCLEOTIDE SEQUENCE</scope>
    <source>
        <strain evidence="6">UUS1-1</strain>
    </source>
</reference>
<gene>
    <name evidence="6" type="ORF">G5B42_06855</name>
</gene>
<dbReference type="Gene3D" id="3.40.190.10">
    <property type="entry name" value="Periplasmic binding protein-like II"/>
    <property type="match status" value="2"/>
</dbReference>
<keyword evidence="5" id="KW-0449">Lipoprotein</keyword>
<dbReference type="SUPFAM" id="SSF53850">
    <property type="entry name" value="Periplasmic binding protein-like II"/>
    <property type="match status" value="1"/>
</dbReference>
<evidence type="ECO:0000256" key="2">
    <source>
        <dbReference type="ARBA" id="ARBA00022729"/>
    </source>
</evidence>
<comment type="caution">
    <text evidence="6">The sequence shown here is derived from an EMBL/GenBank/DDBJ whole genome shotgun (WGS) entry which is preliminary data.</text>
</comment>
<evidence type="ECO:0000256" key="5">
    <source>
        <dbReference type="ARBA" id="ARBA00023288"/>
    </source>
</evidence>
<evidence type="ECO:0000256" key="1">
    <source>
        <dbReference type="ARBA" id="ARBA00022475"/>
    </source>
</evidence>
<keyword evidence="1" id="KW-1003">Cell membrane</keyword>
<dbReference type="Pfam" id="PF13416">
    <property type="entry name" value="SBP_bac_8"/>
    <property type="match status" value="1"/>
</dbReference>
<dbReference type="PANTHER" id="PTHR43649">
    <property type="entry name" value="ARABINOSE-BINDING PROTEIN-RELATED"/>
    <property type="match status" value="1"/>
</dbReference>
<dbReference type="Proteomes" id="UP000657177">
    <property type="component" value="Unassembled WGS sequence"/>
</dbReference>